<proteinExistence type="predicted"/>
<name>A0A9W4BC83_9MYCO</name>
<organism evidence="1 2">
    <name type="scientific">Mycobacterium gallinarum</name>
    <dbReference type="NCBI Taxonomy" id="39689"/>
    <lineage>
        <taxon>Bacteria</taxon>
        <taxon>Bacillati</taxon>
        <taxon>Actinomycetota</taxon>
        <taxon>Actinomycetes</taxon>
        <taxon>Mycobacteriales</taxon>
        <taxon>Mycobacteriaceae</taxon>
        <taxon>Mycobacterium</taxon>
    </lineage>
</organism>
<sequence>MSTTIANPSVYDPGATITGQATAAVTAKRFLAISGDRTAGGNISVAPAAAAGRTCGVAGNDAAVGELVRVVRGGGRVVRVTASGAIAAGAEVQVGANGMAATKAAGVAVGYAITGAADAADAEISLY</sequence>
<dbReference type="Pfam" id="PF09956">
    <property type="entry name" value="Phage_cement_2"/>
    <property type="match status" value="1"/>
</dbReference>
<evidence type="ECO:0000313" key="1">
    <source>
        <dbReference type="EMBL" id="BBY95180.1"/>
    </source>
</evidence>
<accession>A0A9W4BC83</accession>
<keyword evidence="2" id="KW-1185">Reference proteome</keyword>
<dbReference type="RefSeq" id="WP_163733933.1">
    <property type="nucleotide sequence ID" value="NZ_AP022601.1"/>
</dbReference>
<evidence type="ECO:0000313" key="2">
    <source>
        <dbReference type="Proteomes" id="UP000465785"/>
    </source>
</evidence>
<dbReference type="AlphaFoldDB" id="A0A9W4BC83"/>
<evidence type="ECO:0008006" key="3">
    <source>
        <dbReference type="Google" id="ProtNLM"/>
    </source>
</evidence>
<reference evidence="1 2" key="1">
    <citation type="journal article" date="2019" name="Emerg. Microbes Infect.">
        <title>Comprehensive subspecies identification of 175 nontuberculous mycobacteria species based on 7547 genomic profiles.</title>
        <authorList>
            <person name="Matsumoto Y."/>
            <person name="Kinjo T."/>
            <person name="Motooka D."/>
            <person name="Nabeya D."/>
            <person name="Jung N."/>
            <person name="Uechi K."/>
            <person name="Horii T."/>
            <person name="Iida T."/>
            <person name="Fujita J."/>
            <person name="Nakamura S."/>
        </authorList>
    </citation>
    <scope>NUCLEOTIDE SEQUENCE [LARGE SCALE GENOMIC DNA]</scope>
    <source>
        <strain evidence="1 2">JCM 6399</strain>
    </source>
</reference>
<gene>
    <name evidence="1" type="ORF">MGALJ_48490</name>
</gene>
<dbReference type="Proteomes" id="UP000465785">
    <property type="component" value="Chromosome"/>
</dbReference>
<dbReference type="EMBL" id="AP022601">
    <property type="protein sequence ID" value="BBY95180.1"/>
    <property type="molecule type" value="Genomic_DNA"/>
</dbReference>
<dbReference type="InterPro" id="IPR011231">
    <property type="entry name" value="Phage_VT1-Sakai_H0018"/>
</dbReference>
<dbReference type="KEGG" id="mgau:MGALJ_48490"/>
<protein>
    <recommendedName>
        <fullName evidence="3">DUF2190 domain-containing protein</fullName>
    </recommendedName>
</protein>